<proteinExistence type="predicted"/>
<gene>
    <name evidence="2" type="ORF">DFP97_112225</name>
</gene>
<dbReference type="Proteomes" id="UP000252415">
    <property type="component" value="Unassembled WGS sequence"/>
</dbReference>
<protein>
    <recommendedName>
        <fullName evidence="4">DoxX-like protein</fullName>
    </recommendedName>
</protein>
<keyword evidence="1" id="KW-0812">Transmembrane</keyword>
<feature type="transmembrane region" description="Helical" evidence="1">
    <location>
        <begin position="75"/>
        <end position="93"/>
    </location>
</feature>
<keyword evidence="1" id="KW-0472">Membrane</keyword>
<comment type="caution">
    <text evidence="2">The sequence shown here is derived from an EMBL/GenBank/DDBJ whole genome shotgun (WGS) entry which is preliminary data.</text>
</comment>
<keyword evidence="1" id="KW-1133">Transmembrane helix</keyword>
<name>A0A368VRM3_9BACL</name>
<evidence type="ECO:0000256" key="1">
    <source>
        <dbReference type="SAM" id="Phobius"/>
    </source>
</evidence>
<sequence length="128" mass="14192">MLKKKIRMIARIVFGILLLGAGLTGLLGSMPPMQYPEPANKFMIALVDTGYMIVIISSLKVLVGVSMLINRFVPLALVVFMSISVNMVLFHAFLDIKSILPTLVIGFLNVYLLFGYIESYKPLLKAKN</sequence>
<accession>A0A368VRM3</accession>
<feature type="transmembrane region" description="Helical" evidence="1">
    <location>
        <begin position="42"/>
        <end position="63"/>
    </location>
</feature>
<feature type="transmembrane region" description="Helical" evidence="1">
    <location>
        <begin position="12"/>
        <end position="30"/>
    </location>
</feature>
<evidence type="ECO:0000313" key="3">
    <source>
        <dbReference type="Proteomes" id="UP000252415"/>
    </source>
</evidence>
<feature type="transmembrane region" description="Helical" evidence="1">
    <location>
        <begin position="99"/>
        <end position="117"/>
    </location>
</feature>
<keyword evidence="3" id="KW-1185">Reference proteome</keyword>
<organism evidence="2 3">
    <name type="scientific">Paenibacillus prosopidis</name>
    <dbReference type="NCBI Taxonomy" id="630520"/>
    <lineage>
        <taxon>Bacteria</taxon>
        <taxon>Bacillati</taxon>
        <taxon>Bacillota</taxon>
        <taxon>Bacilli</taxon>
        <taxon>Bacillales</taxon>
        <taxon>Paenibacillaceae</taxon>
        <taxon>Paenibacillus</taxon>
    </lineage>
</organism>
<reference evidence="2 3" key="1">
    <citation type="submission" date="2018-07" db="EMBL/GenBank/DDBJ databases">
        <title>Genomic Encyclopedia of Type Strains, Phase III (KMG-III): the genomes of soil and plant-associated and newly described type strains.</title>
        <authorList>
            <person name="Whitman W."/>
        </authorList>
    </citation>
    <scope>NUCLEOTIDE SEQUENCE [LARGE SCALE GENOMIC DNA]</scope>
    <source>
        <strain evidence="2 3">CECT 7506</strain>
    </source>
</reference>
<evidence type="ECO:0008006" key="4">
    <source>
        <dbReference type="Google" id="ProtNLM"/>
    </source>
</evidence>
<dbReference type="AlphaFoldDB" id="A0A368VRM3"/>
<evidence type="ECO:0000313" key="2">
    <source>
        <dbReference type="EMBL" id="RCW44359.1"/>
    </source>
</evidence>
<dbReference type="EMBL" id="QPJD01000012">
    <property type="protein sequence ID" value="RCW44359.1"/>
    <property type="molecule type" value="Genomic_DNA"/>
</dbReference>